<keyword evidence="1" id="KW-0472">Membrane</keyword>
<dbReference type="EMBL" id="JBHRZV010000049">
    <property type="protein sequence ID" value="MFC3928276.1"/>
    <property type="molecule type" value="Genomic_DNA"/>
</dbReference>
<feature type="transmembrane region" description="Helical" evidence="1">
    <location>
        <begin position="420"/>
        <end position="438"/>
    </location>
</feature>
<reference evidence="3" key="1">
    <citation type="journal article" date="2019" name="Int. J. Syst. Evol. Microbiol.">
        <title>The Global Catalogue of Microorganisms (GCM) 10K type strain sequencing project: providing services to taxonomists for standard genome sequencing and annotation.</title>
        <authorList>
            <consortium name="The Broad Institute Genomics Platform"/>
            <consortium name="The Broad Institute Genome Sequencing Center for Infectious Disease"/>
            <person name="Wu L."/>
            <person name="Ma J."/>
        </authorList>
    </citation>
    <scope>NUCLEOTIDE SEQUENCE [LARGE SCALE GENOMIC DNA]</scope>
    <source>
        <strain evidence="3">CCUG 67170</strain>
    </source>
</reference>
<evidence type="ECO:0000256" key="1">
    <source>
        <dbReference type="SAM" id="Phobius"/>
    </source>
</evidence>
<proteinExistence type="predicted"/>
<name>A0ABV8CVW4_9STRE</name>
<sequence>MLSELFELLSHNSSFLDSITTNIMEFRDDGTFKYQIQLLSINKEETLLLQNSLGPFDSQGNMTIHINDFHIKDKPEISEKNKIALTISQKYLPDETIYLFLEKDFPLFERKFLEKCCFKDLVDYQNKITIEFPENNIDICSPIFSTLKNDSIQIPKIFLENKNFQQISLFATPYLVNSNNISKYASHAIDGLLDILSERRISDDEIIISFNRNSILDRRKIILNQSTFDNLYYILNFIFSEREKYYDRLIIFKDLFSVLANENDELSDKEFEKLSKKLKSNYTLFITDKMKSYMDDKNKLTEEYAKIHSETIAGIRTVINDLTQQITVLSGTILAFLLFDGIENITKILISSIVAMLYLVIINFVNHQKGWYFESEAILKNKQHVKSMYQVLSSVEQEFIQSLDSDFDKDLDKLKRIEKFNKYFCLILLFVSFLVLLWA</sequence>
<dbReference type="RefSeq" id="WP_380426676.1">
    <property type="nucleotide sequence ID" value="NZ_JBHRZV010000049.1"/>
</dbReference>
<dbReference type="Proteomes" id="UP001595807">
    <property type="component" value="Unassembled WGS sequence"/>
</dbReference>
<keyword evidence="1" id="KW-0812">Transmembrane</keyword>
<protein>
    <recommendedName>
        <fullName evidence="4">DUF2207 domain-containing protein</fullName>
    </recommendedName>
</protein>
<organism evidence="2 3">
    <name type="scientific">Streptococcus caprae</name>
    <dbReference type="NCBI Taxonomy" id="1640501"/>
    <lineage>
        <taxon>Bacteria</taxon>
        <taxon>Bacillati</taxon>
        <taxon>Bacillota</taxon>
        <taxon>Bacilli</taxon>
        <taxon>Lactobacillales</taxon>
        <taxon>Streptococcaceae</taxon>
        <taxon>Streptococcus</taxon>
    </lineage>
</organism>
<evidence type="ECO:0008006" key="4">
    <source>
        <dbReference type="Google" id="ProtNLM"/>
    </source>
</evidence>
<evidence type="ECO:0000313" key="2">
    <source>
        <dbReference type="EMBL" id="MFC3928276.1"/>
    </source>
</evidence>
<gene>
    <name evidence="2" type="ORF">ACFORF_06815</name>
</gene>
<evidence type="ECO:0000313" key="3">
    <source>
        <dbReference type="Proteomes" id="UP001595807"/>
    </source>
</evidence>
<keyword evidence="3" id="KW-1185">Reference proteome</keyword>
<accession>A0ABV8CVW4</accession>
<keyword evidence="1" id="KW-1133">Transmembrane helix</keyword>
<comment type="caution">
    <text evidence="2">The sequence shown here is derived from an EMBL/GenBank/DDBJ whole genome shotgun (WGS) entry which is preliminary data.</text>
</comment>
<feature type="transmembrane region" description="Helical" evidence="1">
    <location>
        <begin position="348"/>
        <end position="365"/>
    </location>
</feature>